<sequence>MQEVDKILNDIKNRKFKPIYFLMGEEPYYIDVVADFIENHVLTEDEKGFNLSILYGRDIKIADIIANARRYPMMAEYQVVIVREAQDLHKSIESLIDYVNNMQPTTILVMCYKYKKLDGRKALSKAVKKAGVLFESKPLYESKIPDWIVSQLKKENYSITMKGAVMLEEFLGNDLGKINNELQKLQLILPKGSKITPELIEENIGISKDFNNFELQKALGIKDYEKAFRILNYYAQNPKANPILRILPVLYFYFSKLLIYHSLSDKSNQAVANALKVNPYFVNDYALAAKSYTMKEVSQIISTLRELDMKAKGVGGNSLTPADLFKEILIKIAA</sequence>
<evidence type="ECO:0000256" key="7">
    <source>
        <dbReference type="ARBA" id="ARBA00034754"/>
    </source>
</evidence>
<evidence type="ECO:0000256" key="1">
    <source>
        <dbReference type="ARBA" id="ARBA00012417"/>
    </source>
</evidence>
<evidence type="ECO:0000256" key="2">
    <source>
        <dbReference type="ARBA" id="ARBA00017703"/>
    </source>
</evidence>
<dbReference type="NCBIfam" id="TIGR01128">
    <property type="entry name" value="holA"/>
    <property type="match status" value="1"/>
</dbReference>
<dbReference type="EC" id="2.7.7.7" evidence="1"/>
<dbReference type="Pfam" id="PF06144">
    <property type="entry name" value="DNA_pol3_delta"/>
    <property type="match status" value="1"/>
</dbReference>
<evidence type="ECO:0000256" key="3">
    <source>
        <dbReference type="ARBA" id="ARBA00022679"/>
    </source>
</evidence>
<dbReference type="Gene3D" id="1.10.8.60">
    <property type="match status" value="1"/>
</dbReference>
<comment type="catalytic activity">
    <reaction evidence="8">
        <text>DNA(n) + a 2'-deoxyribonucleoside 5'-triphosphate = DNA(n+1) + diphosphate</text>
        <dbReference type="Rhea" id="RHEA:22508"/>
        <dbReference type="Rhea" id="RHEA-COMP:17339"/>
        <dbReference type="Rhea" id="RHEA-COMP:17340"/>
        <dbReference type="ChEBI" id="CHEBI:33019"/>
        <dbReference type="ChEBI" id="CHEBI:61560"/>
        <dbReference type="ChEBI" id="CHEBI:173112"/>
        <dbReference type="EC" id="2.7.7.7"/>
    </reaction>
</comment>
<dbReference type="GO" id="GO:0009360">
    <property type="term" value="C:DNA polymerase III complex"/>
    <property type="evidence" value="ECO:0007669"/>
    <property type="project" value="InterPro"/>
</dbReference>
<keyword evidence="12" id="KW-1185">Reference proteome</keyword>
<keyword evidence="5" id="KW-0235">DNA replication</keyword>
<dbReference type="InterPro" id="IPR005790">
    <property type="entry name" value="DNA_polIII_delta"/>
</dbReference>
<dbReference type="SUPFAM" id="SSF48019">
    <property type="entry name" value="post-AAA+ oligomerization domain-like"/>
    <property type="match status" value="1"/>
</dbReference>
<accession>A0A840ESI2</accession>
<feature type="domain" description="DNA polymerase III delta subunit-like C-terminal" evidence="10">
    <location>
        <begin position="211"/>
        <end position="313"/>
    </location>
</feature>
<comment type="caution">
    <text evidence="11">The sequence shown here is derived from an EMBL/GenBank/DDBJ whole genome shotgun (WGS) entry which is preliminary data.</text>
</comment>
<evidence type="ECO:0000256" key="8">
    <source>
        <dbReference type="ARBA" id="ARBA00049244"/>
    </source>
</evidence>
<dbReference type="PANTHER" id="PTHR34388:SF1">
    <property type="entry name" value="DNA POLYMERASE III SUBUNIT DELTA"/>
    <property type="match status" value="1"/>
</dbReference>
<dbReference type="InterPro" id="IPR008921">
    <property type="entry name" value="DNA_pol3_clamp-load_cplx_C"/>
</dbReference>
<dbReference type="PANTHER" id="PTHR34388">
    <property type="entry name" value="DNA POLYMERASE III SUBUNIT DELTA"/>
    <property type="match status" value="1"/>
</dbReference>
<dbReference type="Pfam" id="PF21694">
    <property type="entry name" value="DNA_pol3_delta_C"/>
    <property type="match status" value="1"/>
</dbReference>
<dbReference type="AlphaFoldDB" id="A0A840ESI2"/>
<dbReference type="GO" id="GO:0003677">
    <property type="term" value="F:DNA binding"/>
    <property type="evidence" value="ECO:0007669"/>
    <property type="project" value="InterPro"/>
</dbReference>
<dbReference type="InterPro" id="IPR048466">
    <property type="entry name" value="DNA_pol3_delta-like_C"/>
</dbReference>
<gene>
    <name evidence="11" type="ORF">GGR32_002242</name>
</gene>
<evidence type="ECO:0000313" key="12">
    <source>
        <dbReference type="Proteomes" id="UP000553034"/>
    </source>
</evidence>
<evidence type="ECO:0000256" key="5">
    <source>
        <dbReference type="ARBA" id="ARBA00022705"/>
    </source>
</evidence>
<reference evidence="11 12" key="1">
    <citation type="submission" date="2020-08" db="EMBL/GenBank/DDBJ databases">
        <title>Genomic Encyclopedia of Type Strains, Phase IV (KMG-IV): sequencing the most valuable type-strain genomes for metagenomic binning, comparative biology and taxonomic classification.</title>
        <authorList>
            <person name="Goeker M."/>
        </authorList>
    </citation>
    <scope>NUCLEOTIDE SEQUENCE [LARGE SCALE GENOMIC DNA]</scope>
    <source>
        <strain evidence="11 12">DSM 29568</strain>
    </source>
</reference>
<dbReference type="SUPFAM" id="SSF52540">
    <property type="entry name" value="P-loop containing nucleoside triphosphate hydrolases"/>
    <property type="match status" value="1"/>
</dbReference>
<keyword evidence="3 11" id="KW-0808">Transferase</keyword>
<comment type="similarity">
    <text evidence="7">Belongs to the DNA polymerase HolA subunit family.</text>
</comment>
<name>A0A840ESI2_9FLAO</name>
<dbReference type="InterPro" id="IPR010372">
    <property type="entry name" value="DNA_pol3_delta_N"/>
</dbReference>
<feature type="domain" description="DNA polymerase III delta N-terminal" evidence="9">
    <location>
        <begin position="20"/>
        <end position="135"/>
    </location>
</feature>
<evidence type="ECO:0000256" key="6">
    <source>
        <dbReference type="ARBA" id="ARBA00022932"/>
    </source>
</evidence>
<dbReference type="Gene3D" id="1.20.272.10">
    <property type="match status" value="1"/>
</dbReference>
<organism evidence="11 12">
    <name type="scientific">Mesonia hippocampi</name>
    <dbReference type="NCBI Taxonomy" id="1628250"/>
    <lineage>
        <taxon>Bacteria</taxon>
        <taxon>Pseudomonadati</taxon>
        <taxon>Bacteroidota</taxon>
        <taxon>Flavobacteriia</taxon>
        <taxon>Flavobacteriales</taxon>
        <taxon>Flavobacteriaceae</taxon>
        <taxon>Mesonia</taxon>
    </lineage>
</organism>
<protein>
    <recommendedName>
        <fullName evidence="2">DNA polymerase III subunit delta</fullName>
        <ecNumber evidence="1">2.7.7.7</ecNumber>
    </recommendedName>
</protein>
<dbReference type="Proteomes" id="UP000553034">
    <property type="component" value="Unassembled WGS sequence"/>
</dbReference>
<dbReference type="GO" id="GO:0006261">
    <property type="term" value="P:DNA-templated DNA replication"/>
    <property type="evidence" value="ECO:0007669"/>
    <property type="project" value="TreeGrafter"/>
</dbReference>
<evidence type="ECO:0000259" key="9">
    <source>
        <dbReference type="Pfam" id="PF06144"/>
    </source>
</evidence>
<proteinExistence type="inferred from homology"/>
<dbReference type="EMBL" id="JACIFO010000012">
    <property type="protein sequence ID" value="MBB4119930.1"/>
    <property type="molecule type" value="Genomic_DNA"/>
</dbReference>
<dbReference type="InterPro" id="IPR027417">
    <property type="entry name" value="P-loop_NTPase"/>
</dbReference>
<dbReference type="Gene3D" id="3.40.50.300">
    <property type="entry name" value="P-loop containing nucleotide triphosphate hydrolases"/>
    <property type="match status" value="1"/>
</dbReference>
<evidence type="ECO:0000313" key="11">
    <source>
        <dbReference type="EMBL" id="MBB4119930.1"/>
    </source>
</evidence>
<dbReference type="RefSeq" id="WP_183478265.1">
    <property type="nucleotide sequence ID" value="NZ_JACIFO010000012.1"/>
</dbReference>
<evidence type="ECO:0000256" key="4">
    <source>
        <dbReference type="ARBA" id="ARBA00022695"/>
    </source>
</evidence>
<keyword evidence="6" id="KW-0239">DNA-directed DNA polymerase</keyword>
<evidence type="ECO:0000259" key="10">
    <source>
        <dbReference type="Pfam" id="PF21694"/>
    </source>
</evidence>
<dbReference type="GO" id="GO:0003887">
    <property type="term" value="F:DNA-directed DNA polymerase activity"/>
    <property type="evidence" value="ECO:0007669"/>
    <property type="project" value="UniProtKB-KW"/>
</dbReference>
<keyword evidence="4 11" id="KW-0548">Nucleotidyltransferase</keyword>